<evidence type="ECO:0000259" key="1">
    <source>
        <dbReference type="Pfam" id="PF09820"/>
    </source>
</evidence>
<reference evidence="2" key="2">
    <citation type="submission" date="2021-04" db="EMBL/GenBank/DDBJ databases">
        <authorList>
            <person name="Gilroy R."/>
        </authorList>
    </citation>
    <scope>NUCLEOTIDE SEQUENCE</scope>
    <source>
        <strain evidence="2">CHK180-15479</strain>
    </source>
</reference>
<accession>A0A9D2SH35</accession>
<keyword evidence="2" id="KW-0067">ATP-binding</keyword>
<organism evidence="2 3">
    <name type="scientific">Candidatus Enterocloster excrementipullorum</name>
    <dbReference type="NCBI Taxonomy" id="2838559"/>
    <lineage>
        <taxon>Bacteria</taxon>
        <taxon>Bacillati</taxon>
        <taxon>Bacillota</taxon>
        <taxon>Clostridia</taxon>
        <taxon>Lachnospirales</taxon>
        <taxon>Lachnospiraceae</taxon>
        <taxon>Enterocloster</taxon>
    </lineage>
</organism>
<dbReference type="SUPFAM" id="SSF52540">
    <property type="entry name" value="P-loop containing nucleoside triphosphate hydrolases"/>
    <property type="match status" value="1"/>
</dbReference>
<dbReference type="Pfam" id="PF09820">
    <property type="entry name" value="AAA-ATPase_like"/>
    <property type="match status" value="1"/>
</dbReference>
<feature type="domain" description="AAA-ATPase-like" evidence="1">
    <location>
        <begin position="3"/>
        <end position="234"/>
    </location>
</feature>
<dbReference type="PANTHER" id="PTHR34825">
    <property type="entry name" value="CONSERVED PROTEIN, WITH A WEAK D-GALACTARATE DEHYDRATASE/ALTRONATE HYDROLASE DOMAIN"/>
    <property type="match status" value="1"/>
</dbReference>
<dbReference type="PANTHER" id="PTHR34825:SF1">
    <property type="entry name" value="AAA-ATPASE-LIKE DOMAIN-CONTAINING PROTEIN"/>
    <property type="match status" value="1"/>
</dbReference>
<dbReference type="AlphaFoldDB" id="A0A9D2SH35"/>
<evidence type="ECO:0000313" key="3">
    <source>
        <dbReference type="Proteomes" id="UP000823910"/>
    </source>
</evidence>
<gene>
    <name evidence="2" type="ORF">H9704_07310</name>
</gene>
<protein>
    <submittedName>
        <fullName evidence="2">ATP-binding protein</fullName>
    </submittedName>
</protein>
<keyword evidence="2" id="KW-0547">Nucleotide-binding</keyword>
<proteinExistence type="predicted"/>
<dbReference type="Proteomes" id="UP000823910">
    <property type="component" value="Unassembled WGS sequence"/>
</dbReference>
<dbReference type="Pfam" id="PF08011">
    <property type="entry name" value="PDDEXK_9"/>
    <property type="match status" value="1"/>
</dbReference>
<evidence type="ECO:0000313" key="2">
    <source>
        <dbReference type="EMBL" id="HJC05945.1"/>
    </source>
</evidence>
<dbReference type="GO" id="GO:0005524">
    <property type="term" value="F:ATP binding"/>
    <property type="evidence" value="ECO:0007669"/>
    <property type="project" value="UniProtKB-KW"/>
</dbReference>
<dbReference type="InterPro" id="IPR018631">
    <property type="entry name" value="AAA-ATPase-like_dom"/>
</dbReference>
<dbReference type="EMBL" id="DWWT01000029">
    <property type="protein sequence ID" value="HJC05945.1"/>
    <property type="molecule type" value="Genomic_DNA"/>
</dbReference>
<dbReference type="InterPro" id="IPR027417">
    <property type="entry name" value="P-loop_NTPase"/>
</dbReference>
<sequence>MLPIGIESFSRIRRENYYYVDKTELISNLLYNCAQVTLLARPRRFGKSLNMSMLKAFFELGCDTELFKGLKIMEKEELCKQYMGQFPVIFLTLKCVDGRSFQAARDMLCSEIGNEAARFAFLEKSEKLDKREKESYRRLLWGDGETNSISSMSDETLRNSLLTLSRLLARHFDKNVILLIDEYDVPLDKAYQNGYYDEMVSLIRGVLSQALKTNESLQFAVLTGCLRISKDSIFTGLNNLRVLTIMDSFFDECFGFTDQEVREMLAYYGWMTSYDTVKEWYDGYRFGDAEVYCPWDVVNYCADLRVNPKARPKDYWSNTSGNDIVRSLLGKASAATKRELEVLIAGGSIQKSIRPELTYRDLESSADNIWSVLFMTGYLTMIGTDEGKTVDLVIPNKEIRGIFTSQIWQWFEELAAGEKEKLSSLREALLEGNAAAVEEQLNGWLRRTISIRDTGSRRESFYHGVLLGLLGQEPSWYVSSNAEAGEGYCDIRIEDEERLVGIVIELKYAENGALDGACHRALKQIDEKRYPDALKDDGMEKVLKYGIAFYKKRCRVMAEKP</sequence>
<comment type="caution">
    <text evidence="2">The sequence shown here is derived from an EMBL/GenBank/DDBJ whole genome shotgun (WGS) entry which is preliminary data.</text>
</comment>
<reference evidence="2" key="1">
    <citation type="journal article" date="2021" name="PeerJ">
        <title>Extensive microbial diversity within the chicken gut microbiome revealed by metagenomics and culture.</title>
        <authorList>
            <person name="Gilroy R."/>
            <person name="Ravi A."/>
            <person name="Getino M."/>
            <person name="Pursley I."/>
            <person name="Horton D.L."/>
            <person name="Alikhan N.F."/>
            <person name="Baker D."/>
            <person name="Gharbi K."/>
            <person name="Hall N."/>
            <person name="Watson M."/>
            <person name="Adriaenssens E.M."/>
            <person name="Foster-Nyarko E."/>
            <person name="Jarju S."/>
            <person name="Secka A."/>
            <person name="Antonio M."/>
            <person name="Oren A."/>
            <person name="Chaudhuri R.R."/>
            <person name="La Ragione R."/>
            <person name="Hildebrand F."/>
            <person name="Pallen M.J."/>
        </authorList>
    </citation>
    <scope>NUCLEOTIDE SEQUENCE</scope>
    <source>
        <strain evidence="2">CHK180-15479</strain>
    </source>
</reference>
<dbReference type="InterPro" id="IPR012547">
    <property type="entry name" value="PDDEXK_9"/>
</dbReference>
<name>A0A9D2SH35_9FIRM</name>